<gene>
    <name evidence="1" type="ORF">GA0070610_3394</name>
</gene>
<evidence type="ECO:0000313" key="2">
    <source>
        <dbReference type="Proteomes" id="UP000198251"/>
    </source>
</evidence>
<evidence type="ECO:0000313" key="1">
    <source>
        <dbReference type="EMBL" id="SCG17090.1"/>
    </source>
</evidence>
<accession>A0A1C5GBH5</accession>
<dbReference type="GeneID" id="95803136"/>
<dbReference type="EMBL" id="LT607733">
    <property type="protein sequence ID" value="SCG17090.1"/>
    <property type="molecule type" value="Genomic_DNA"/>
</dbReference>
<dbReference type="RefSeq" id="WP_089000892.1">
    <property type="nucleotide sequence ID" value="NZ_JBFAAC010000016.1"/>
</dbReference>
<dbReference type="Proteomes" id="UP000198251">
    <property type="component" value="Chromosome I"/>
</dbReference>
<organism evidence="1 2">
    <name type="scientific">Micromonospora echinofusca</name>
    <dbReference type="NCBI Taxonomy" id="47858"/>
    <lineage>
        <taxon>Bacteria</taxon>
        <taxon>Bacillati</taxon>
        <taxon>Actinomycetota</taxon>
        <taxon>Actinomycetes</taxon>
        <taxon>Micromonosporales</taxon>
        <taxon>Micromonosporaceae</taxon>
        <taxon>Micromonospora</taxon>
    </lineage>
</organism>
<sequence>MPITVDDDLLIRAGELKQQLVAFSQQRRYDRAFDDVLADQHHGRVALDEHALMILWDYFVLEHRLRDGRTVVEQFVAAHPELSGRERQMLLGWRDVVQGPFEVQGRDGAALVVVNLVDELTYRVRSNMGPSVFRRTPRRSFMLARLAAVGEEWMISGPMNVWRPQERDVAYQMALEMSLRAPEAVYRNPEKLAQAWELQRQDRDRFVRFFGGDLVVVAGDQVADRMADYHAFCRAEASGASSSTAAGDETTMFELPPDVVEAETVAMIYDEVDGLGFYAEFALVEAAFADPDLLRRRRYREHTLAYLQDDSVGPLVLRRLAARDPERASVVFRRLLKKPRFDWTRDGEDLLRAHKPEHFRRVPRPRVSPVSERLAAYAHRR</sequence>
<reference evidence="1 2" key="1">
    <citation type="submission" date="2016-06" db="EMBL/GenBank/DDBJ databases">
        <authorList>
            <person name="Kjaerup R.B."/>
            <person name="Dalgaard T.S."/>
            <person name="Juul-Madsen H.R."/>
        </authorList>
    </citation>
    <scope>NUCLEOTIDE SEQUENCE [LARGE SCALE GENOMIC DNA]</scope>
    <source>
        <strain evidence="1 2">DSM 43913</strain>
    </source>
</reference>
<dbReference type="AlphaFoldDB" id="A0A1C5GBH5"/>
<name>A0A1C5GBH5_MICEH</name>
<keyword evidence="2" id="KW-1185">Reference proteome</keyword>
<proteinExistence type="predicted"/>
<protein>
    <submittedName>
        <fullName evidence="1">Uncharacterized protein</fullName>
    </submittedName>
</protein>